<sequence length="285" mass="33024">MYIIKNLKDLYEKIKYLKKTDKKIGLVPTMGNLHNGHIQLILLSKKYVDITIVSIFINPIQFNNVLDFKNYPKSFEEDCKILKNNKIDILFFPDIHEMYSNNLKNQTFIKVPKLSDIIEGQYRPGHFQGVTTIIAKLFNITQPDFSFFGEKDYQQLLIIKTLVAELNYAIKIISLPIVRSKNGLALSSRNNNLNSKQTKIAPYLYKIIKQTSTKIIQKGNINSIEEIIQESKILLLKKGFSIDIFNVYHYKTLNIPDKTTKKMILLASVSLGRTRLIDNKKIFFN</sequence>
<accession>A0A4D6Y7V1</accession>
<dbReference type="HAMAP" id="MF_00158">
    <property type="entry name" value="PanC"/>
    <property type="match status" value="1"/>
</dbReference>
<dbReference type="NCBIfam" id="TIGR00018">
    <property type="entry name" value="panC"/>
    <property type="match status" value="1"/>
</dbReference>
<evidence type="ECO:0000256" key="6">
    <source>
        <dbReference type="ARBA" id="ARBA00022840"/>
    </source>
</evidence>
<evidence type="ECO:0000256" key="1">
    <source>
        <dbReference type="ARBA" id="ARBA00004990"/>
    </source>
</evidence>
<dbReference type="PANTHER" id="PTHR21299:SF1">
    <property type="entry name" value="PANTOATE--BETA-ALANINE LIGASE"/>
    <property type="match status" value="1"/>
</dbReference>
<evidence type="ECO:0000256" key="5">
    <source>
        <dbReference type="ARBA" id="ARBA00022741"/>
    </source>
</evidence>
<dbReference type="GO" id="GO:0015940">
    <property type="term" value="P:pantothenate biosynthetic process"/>
    <property type="evidence" value="ECO:0007669"/>
    <property type="project" value="UniProtKB-UniRule"/>
</dbReference>
<evidence type="ECO:0000313" key="10">
    <source>
        <dbReference type="Proteomes" id="UP000298594"/>
    </source>
</evidence>
<feature type="binding site" evidence="8">
    <location>
        <begin position="149"/>
        <end position="152"/>
    </location>
    <ligand>
        <name>ATP</name>
        <dbReference type="ChEBI" id="CHEBI:30616"/>
    </ligand>
</feature>
<organism evidence="9 10">
    <name type="scientific">Buchnera aphidicola</name>
    <name type="common">Brachycaudus cardui</name>
    <dbReference type="NCBI Taxonomy" id="557993"/>
    <lineage>
        <taxon>Bacteria</taxon>
        <taxon>Pseudomonadati</taxon>
        <taxon>Pseudomonadota</taxon>
        <taxon>Gammaproteobacteria</taxon>
        <taxon>Enterobacterales</taxon>
        <taxon>Erwiniaceae</taxon>
        <taxon>Buchnera</taxon>
    </lineage>
</organism>
<evidence type="ECO:0000256" key="7">
    <source>
        <dbReference type="ARBA" id="ARBA00048258"/>
    </source>
</evidence>
<comment type="subunit">
    <text evidence="8">Homodimer.</text>
</comment>
<dbReference type="GO" id="GO:0005524">
    <property type="term" value="F:ATP binding"/>
    <property type="evidence" value="ECO:0007669"/>
    <property type="project" value="UniProtKB-KW"/>
</dbReference>
<feature type="active site" description="Proton donor" evidence="8">
    <location>
        <position position="37"/>
    </location>
</feature>
<reference evidence="9 10" key="2">
    <citation type="submission" date="2019-05" db="EMBL/GenBank/DDBJ databases">
        <title>Genome evolution of the obligate endosymbiont Buchnera aphidicola.</title>
        <authorList>
            <person name="Moran N.A."/>
        </authorList>
    </citation>
    <scope>NUCLEOTIDE SEQUENCE [LARGE SCALE GENOMIC DNA]</scope>
    <source>
        <strain evidence="9 10">Bca</strain>
    </source>
</reference>
<dbReference type="SUPFAM" id="SSF52374">
    <property type="entry name" value="Nucleotidylyl transferase"/>
    <property type="match status" value="1"/>
</dbReference>
<keyword evidence="6 8" id="KW-0067">ATP-binding</keyword>
<comment type="miscellaneous">
    <text evidence="8">The reaction proceeds by a bi uni uni bi ping pong mechanism.</text>
</comment>
<evidence type="ECO:0000256" key="2">
    <source>
        <dbReference type="ARBA" id="ARBA00009256"/>
    </source>
</evidence>
<dbReference type="PANTHER" id="PTHR21299">
    <property type="entry name" value="CYTIDYLATE KINASE/PANTOATE-BETA-ALANINE LIGASE"/>
    <property type="match status" value="1"/>
</dbReference>
<evidence type="ECO:0000256" key="8">
    <source>
        <dbReference type="HAMAP-Rule" id="MF_00158"/>
    </source>
</evidence>
<feature type="binding site" evidence="8">
    <location>
        <begin position="30"/>
        <end position="37"/>
    </location>
    <ligand>
        <name>ATP</name>
        <dbReference type="ChEBI" id="CHEBI:30616"/>
    </ligand>
</feature>
<dbReference type="OrthoDB" id="9773087at2"/>
<feature type="binding site" evidence="8">
    <location>
        <position position="155"/>
    </location>
    <ligand>
        <name>(R)-pantoate</name>
        <dbReference type="ChEBI" id="CHEBI:15980"/>
    </ligand>
</feature>
<dbReference type="InterPro" id="IPR042176">
    <property type="entry name" value="Pantoate_ligase_C"/>
</dbReference>
<feature type="binding site" evidence="8">
    <location>
        <position position="61"/>
    </location>
    <ligand>
        <name>beta-alanine</name>
        <dbReference type="ChEBI" id="CHEBI:57966"/>
    </ligand>
</feature>
<dbReference type="InterPro" id="IPR014729">
    <property type="entry name" value="Rossmann-like_a/b/a_fold"/>
</dbReference>
<comment type="similarity">
    <text evidence="2 8">Belongs to the pantothenate synthetase family.</text>
</comment>
<dbReference type="GO" id="GO:0004592">
    <property type="term" value="F:pantoate-beta-alanine ligase activity"/>
    <property type="evidence" value="ECO:0007669"/>
    <property type="project" value="UniProtKB-UniRule"/>
</dbReference>
<dbReference type="Gene3D" id="3.30.1300.10">
    <property type="entry name" value="Pantoate-beta-alanine ligase, C-terminal domain"/>
    <property type="match status" value="1"/>
</dbReference>
<dbReference type="AlphaFoldDB" id="A0A4D6Y7V1"/>
<feature type="binding site" evidence="8">
    <location>
        <begin position="186"/>
        <end position="189"/>
    </location>
    <ligand>
        <name>ATP</name>
        <dbReference type="ChEBI" id="CHEBI:30616"/>
    </ligand>
</feature>
<keyword evidence="3 8" id="KW-0436">Ligase</keyword>
<dbReference type="EMBL" id="CP034879">
    <property type="protein sequence ID" value="QCI20345.1"/>
    <property type="molecule type" value="Genomic_DNA"/>
</dbReference>
<evidence type="ECO:0000256" key="3">
    <source>
        <dbReference type="ARBA" id="ARBA00022598"/>
    </source>
</evidence>
<proteinExistence type="inferred from homology"/>
<comment type="subcellular location">
    <subcellularLocation>
        <location evidence="8">Cytoplasm</location>
    </subcellularLocation>
</comment>
<keyword evidence="5 8" id="KW-0547">Nucleotide-binding</keyword>
<reference evidence="9 10" key="1">
    <citation type="submission" date="2018-12" db="EMBL/GenBank/DDBJ databases">
        <authorList>
            <person name="Chong R.A."/>
        </authorList>
    </citation>
    <scope>NUCLEOTIDE SEQUENCE [LARGE SCALE GENOMIC DNA]</scope>
    <source>
        <strain evidence="9 10">Bca</strain>
    </source>
</reference>
<gene>
    <name evidence="8" type="primary">panC</name>
    <name evidence="9" type="ORF">D9V67_01005</name>
</gene>
<dbReference type="UniPathway" id="UPA00028">
    <property type="reaction ID" value="UER00005"/>
</dbReference>
<feature type="binding site" evidence="8">
    <location>
        <position position="61"/>
    </location>
    <ligand>
        <name>(R)-pantoate</name>
        <dbReference type="ChEBI" id="CHEBI:15980"/>
    </ligand>
</feature>
<feature type="binding site" evidence="8">
    <location>
        <position position="178"/>
    </location>
    <ligand>
        <name>ATP</name>
        <dbReference type="ChEBI" id="CHEBI:30616"/>
    </ligand>
</feature>
<dbReference type="Proteomes" id="UP000298594">
    <property type="component" value="Chromosome"/>
</dbReference>
<evidence type="ECO:0000256" key="4">
    <source>
        <dbReference type="ARBA" id="ARBA00022655"/>
    </source>
</evidence>
<protein>
    <recommendedName>
        <fullName evidence="8">Pantothenate synthetase</fullName>
        <shortName evidence="8">PS</shortName>
        <ecNumber evidence="8">6.3.2.1</ecNumber>
    </recommendedName>
    <alternativeName>
        <fullName evidence="8">Pantoate--beta-alanine ligase</fullName>
    </alternativeName>
    <alternativeName>
        <fullName evidence="8">Pantoate-activating enzyme</fullName>
    </alternativeName>
</protein>
<evidence type="ECO:0000313" key="9">
    <source>
        <dbReference type="EMBL" id="QCI20345.1"/>
    </source>
</evidence>
<name>A0A4D6Y7V1_9GAMM</name>
<dbReference type="CDD" id="cd00560">
    <property type="entry name" value="PanC"/>
    <property type="match status" value="1"/>
</dbReference>
<dbReference type="RefSeq" id="WP_158359230.1">
    <property type="nucleotide sequence ID" value="NZ_CP034879.1"/>
</dbReference>
<dbReference type="EC" id="6.3.2.1" evidence="8"/>
<dbReference type="GO" id="GO:0005829">
    <property type="term" value="C:cytosol"/>
    <property type="evidence" value="ECO:0007669"/>
    <property type="project" value="TreeGrafter"/>
</dbReference>
<comment type="function">
    <text evidence="8">Catalyzes the condensation of pantoate with beta-alanine in an ATP-dependent reaction via a pantoyl-adenylate intermediate.</text>
</comment>
<keyword evidence="8" id="KW-0963">Cytoplasm</keyword>
<dbReference type="InterPro" id="IPR003721">
    <property type="entry name" value="Pantoate_ligase"/>
</dbReference>
<dbReference type="Gene3D" id="3.40.50.620">
    <property type="entry name" value="HUPs"/>
    <property type="match status" value="1"/>
</dbReference>
<keyword evidence="4 8" id="KW-0566">Pantothenate biosynthesis</keyword>
<dbReference type="Pfam" id="PF02569">
    <property type="entry name" value="Pantoate_ligase"/>
    <property type="match status" value="1"/>
</dbReference>
<dbReference type="FunFam" id="3.40.50.620:FF:000013">
    <property type="entry name" value="Pantothenate synthetase"/>
    <property type="match status" value="1"/>
</dbReference>
<comment type="pathway">
    <text evidence="1 8">Cofactor biosynthesis; (R)-pantothenate biosynthesis; (R)-pantothenate from (R)-pantoate and beta-alanine: step 1/1.</text>
</comment>
<comment type="catalytic activity">
    <reaction evidence="7 8">
        <text>(R)-pantoate + beta-alanine + ATP = (R)-pantothenate + AMP + diphosphate + H(+)</text>
        <dbReference type="Rhea" id="RHEA:10912"/>
        <dbReference type="ChEBI" id="CHEBI:15378"/>
        <dbReference type="ChEBI" id="CHEBI:15980"/>
        <dbReference type="ChEBI" id="CHEBI:29032"/>
        <dbReference type="ChEBI" id="CHEBI:30616"/>
        <dbReference type="ChEBI" id="CHEBI:33019"/>
        <dbReference type="ChEBI" id="CHEBI:57966"/>
        <dbReference type="ChEBI" id="CHEBI:456215"/>
        <dbReference type="EC" id="6.3.2.1"/>
    </reaction>
</comment>